<sequence>MICAWEAYLESHWTFLTRYGADMRSEGHWVGKASDFYILIWKLD</sequence>
<keyword evidence="2" id="KW-1185">Reference proteome</keyword>
<dbReference type="EMBL" id="CM047907">
    <property type="protein sequence ID" value="KAJ0084666.1"/>
    <property type="molecule type" value="Genomic_DNA"/>
</dbReference>
<proteinExistence type="predicted"/>
<name>A0ACC1AE20_9ROSI</name>
<reference evidence="2" key="1">
    <citation type="journal article" date="2023" name="G3 (Bethesda)">
        <title>Genome assembly and association tests identify interacting loci associated with vigor, precocity, and sex in interspecific pistachio rootstocks.</title>
        <authorList>
            <person name="Palmer W."/>
            <person name="Jacygrad E."/>
            <person name="Sagayaradj S."/>
            <person name="Cavanaugh K."/>
            <person name="Han R."/>
            <person name="Bertier L."/>
            <person name="Beede B."/>
            <person name="Kafkas S."/>
            <person name="Golino D."/>
            <person name="Preece J."/>
            <person name="Michelmore R."/>
        </authorList>
    </citation>
    <scope>NUCLEOTIDE SEQUENCE [LARGE SCALE GENOMIC DNA]</scope>
</reference>
<accession>A0ACC1AE20</accession>
<evidence type="ECO:0000313" key="1">
    <source>
        <dbReference type="EMBL" id="KAJ0084666.1"/>
    </source>
</evidence>
<protein>
    <submittedName>
        <fullName evidence="1">Uncharacterized protein</fullName>
    </submittedName>
</protein>
<comment type="caution">
    <text evidence="1">The sequence shown here is derived from an EMBL/GenBank/DDBJ whole genome shotgun (WGS) entry which is preliminary data.</text>
</comment>
<dbReference type="Proteomes" id="UP001164250">
    <property type="component" value="Chromosome 11"/>
</dbReference>
<evidence type="ECO:0000313" key="2">
    <source>
        <dbReference type="Proteomes" id="UP001164250"/>
    </source>
</evidence>
<organism evidence="1 2">
    <name type="scientific">Pistacia atlantica</name>
    <dbReference type="NCBI Taxonomy" id="434234"/>
    <lineage>
        <taxon>Eukaryota</taxon>
        <taxon>Viridiplantae</taxon>
        <taxon>Streptophyta</taxon>
        <taxon>Embryophyta</taxon>
        <taxon>Tracheophyta</taxon>
        <taxon>Spermatophyta</taxon>
        <taxon>Magnoliopsida</taxon>
        <taxon>eudicotyledons</taxon>
        <taxon>Gunneridae</taxon>
        <taxon>Pentapetalae</taxon>
        <taxon>rosids</taxon>
        <taxon>malvids</taxon>
        <taxon>Sapindales</taxon>
        <taxon>Anacardiaceae</taxon>
        <taxon>Pistacia</taxon>
    </lineage>
</organism>
<gene>
    <name evidence="1" type="ORF">Patl1_29480</name>
</gene>